<reference evidence="10" key="2">
    <citation type="submission" date="2014-06" db="EMBL/GenBank/DDBJ databases">
        <title>The complete genome of Blastobotrys (Arxula) adeninivorans LS3 - a yeast of biotechnological interest.</title>
        <authorList>
            <person name="Kunze G."/>
            <person name="Gaillardin C."/>
            <person name="Czernicka M."/>
            <person name="Durrens P."/>
            <person name="Martin T."/>
            <person name="Boer E."/>
            <person name="Gabaldon T."/>
            <person name="Cruz J."/>
            <person name="Talla E."/>
            <person name="Marck C."/>
            <person name="Goffeau A."/>
            <person name="Barbe V."/>
            <person name="Baret P."/>
            <person name="Baronian K."/>
            <person name="Beier S."/>
            <person name="Bleykasten C."/>
            <person name="Bode R."/>
            <person name="Casaregola S."/>
            <person name="Despons L."/>
            <person name="Fairhead C."/>
            <person name="Giersberg M."/>
            <person name="Gierski P."/>
            <person name="Hahnel U."/>
            <person name="Hartmann A."/>
            <person name="Jankowska D."/>
            <person name="Jubin C."/>
            <person name="Jung P."/>
            <person name="Lafontaine I."/>
            <person name="Leh-Louis V."/>
            <person name="Lemaire M."/>
            <person name="Marcet-Houben M."/>
            <person name="Mascher M."/>
            <person name="Morel G."/>
            <person name="Richard G.-F."/>
            <person name="Riechen J."/>
            <person name="Sacerdot C."/>
            <person name="Sarkar A."/>
            <person name="Savel G."/>
            <person name="Schacherer J."/>
            <person name="Sherman D."/>
            <person name="Straub M.-L."/>
            <person name="Stein N."/>
            <person name="Thierry A."/>
            <person name="Trautwein-Schult A."/>
            <person name="Westhof E."/>
            <person name="Worch S."/>
            <person name="Dujon B."/>
            <person name="Souciet J.-L."/>
            <person name="Wincker P."/>
            <person name="Scholz U."/>
            <person name="Neuveglise N."/>
        </authorList>
    </citation>
    <scope>NUCLEOTIDE SEQUENCE</scope>
    <source>
        <strain evidence="10">LS3</strain>
    </source>
</reference>
<feature type="compositionally biased region" description="Basic and acidic residues" evidence="9">
    <location>
        <begin position="206"/>
        <end position="218"/>
    </location>
</feature>
<dbReference type="GO" id="GO:0005634">
    <property type="term" value="C:nucleus"/>
    <property type="evidence" value="ECO:0007669"/>
    <property type="project" value="UniProtKB-SubCell"/>
</dbReference>
<keyword evidence="6" id="KW-0804">Transcription</keyword>
<comment type="similarity">
    <text evidence="2">Belongs to the EAF7 family.</text>
</comment>
<evidence type="ECO:0000256" key="3">
    <source>
        <dbReference type="ARBA" id="ARBA00018502"/>
    </source>
</evidence>
<protein>
    <recommendedName>
        <fullName evidence="3">Chromatin modification-related protein EAF7</fullName>
    </recommendedName>
</protein>
<dbReference type="GO" id="GO:0006325">
    <property type="term" value="P:chromatin organization"/>
    <property type="evidence" value="ECO:0007669"/>
    <property type="project" value="UniProtKB-KW"/>
</dbReference>
<evidence type="ECO:0000256" key="1">
    <source>
        <dbReference type="ARBA" id="ARBA00004123"/>
    </source>
</evidence>
<dbReference type="AlphaFoldDB" id="A0A060T900"/>
<dbReference type="PANTHER" id="PTHR13581">
    <property type="entry name" value="MRG-BINDING PROTEIN"/>
    <property type="match status" value="1"/>
</dbReference>
<proteinExistence type="inferred from homology"/>
<evidence type="ECO:0000256" key="4">
    <source>
        <dbReference type="ARBA" id="ARBA00022853"/>
    </source>
</evidence>
<keyword evidence="5" id="KW-0805">Transcription regulation</keyword>
<evidence type="ECO:0000256" key="2">
    <source>
        <dbReference type="ARBA" id="ARBA00007117"/>
    </source>
</evidence>
<gene>
    <name evidence="10" type="ORF">GNLVRS02_ARAD1C33792g</name>
</gene>
<dbReference type="PANTHER" id="PTHR13581:SF5">
    <property type="entry name" value="MRG_MORF4L-BINDING PROTEIN"/>
    <property type="match status" value="1"/>
</dbReference>
<keyword evidence="4" id="KW-0156">Chromatin regulator</keyword>
<keyword evidence="7" id="KW-0539">Nucleus</keyword>
<dbReference type="GO" id="GO:0035267">
    <property type="term" value="C:NuA4 histone acetyltransferase complex"/>
    <property type="evidence" value="ECO:0007669"/>
    <property type="project" value="TreeGrafter"/>
</dbReference>
<evidence type="ECO:0000256" key="6">
    <source>
        <dbReference type="ARBA" id="ARBA00023163"/>
    </source>
</evidence>
<accession>A0A060T900</accession>
<name>A0A060T900_BLAAD</name>
<feature type="compositionally biased region" description="Basic residues" evidence="9">
    <location>
        <begin position="219"/>
        <end position="233"/>
    </location>
</feature>
<feature type="region of interest" description="Disordered" evidence="9">
    <location>
        <begin position="69"/>
        <end position="117"/>
    </location>
</feature>
<feature type="compositionally biased region" description="Acidic residues" evidence="9">
    <location>
        <begin position="69"/>
        <end position="100"/>
    </location>
</feature>
<sequence length="233" mass="26835">MVEWTVQQETSLFRAICRFKPAGKHRHFRMISIYGTVNNPHVKGDRLSTADIWKKLGSYYNLEGIDELEHEAEEEEEEEELEDVEMEGDGGEEEENDEEKGEGGEKEPQVRVPKAEFSLPWADYGELMIAQAKNPASDASEPELDEAGDEQDEDEDEASHGEEKDESKDKDKASKDKDDKSKEVKRKKSTLMQSTAASRTRRTTRYKVEENKEKDKTKKPSRPQPRRSSRIRK</sequence>
<dbReference type="InterPro" id="IPR012423">
    <property type="entry name" value="Eaf7/MRGBP"/>
</dbReference>
<evidence type="ECO:0000256" key="8">
    <source>
        <dbReference type="ARBA" id="ARBA00025178"/>
    </source>
</evidence>
<dbReference type="GO" id="GO:0006357">
    <property type="term" value="P:regulation of transcription by RNA polymerase II"/>
    <property type="evidence" value="ECO:0007669"/>
    <property type="project" value="TreeGrafter"/>
</dbReference>
<comment type="function">
    <text evidence="8">Component of the NuA4 histone acetyltransferase complex which is involved in transcriptional activation of selected genes principally by acetylation of nucleosomal histone H4 and H2A. The NuA4 complex is also involved in DNA repair.</text>
</comment>
<reference evidence="10" key="1">
    <citation type="submission" date="2014-02" db="EMBL/GenBank/DDBJ databases">
        <authorList>
            <person name="Genoscope - CEA"/>
        </authorList>
    </citation>
    <scope>NUCLEOTIDE SEQUENCE</scope>
    <source>
        <strain evidence="10">LS3</strain>
    </source>
</reference>
<comment type="subcellular location">
    <subcellularLocation>
        <location evidence="1">Nucleus</location>
    </subcellularLocation>
</comment>
<evidence type="ECO:0000256" key="7">
    <source>
        <dbReference type="ARBA" id="ARBA00023242"/>
    </source>
</evidence>
<evidence type="ECO:0000256" key="9">
    <source>
        <dbReference type="SAM" id="MobiDB-lite"/>
    </source>
</evidence>
<organism evidence="10">
    <name type="scientific">Blastobotrys adeninivorans</name>
    <name type="common">Yeast</name>
    <name type="synonym">Arxula adeninivorans</name>
    <dbReference type="NCBI Taxonomy" id="409370"/>
    <lineage>
        <taxon>Eukaryota</taxon>
        <taxon>Fungi</taxon>
        <taxon>Dikarya</taxon>
        <taxon>Ascomycota</taxon>
        <taxon>Saccharomycotina</taxon>
        <taxon>Dipodascomycetes</taxon>
        <taxon>Dipodascales</taxon>
        <taxon>Trichomonascaceae</taxon>
        <taxon>Blastobotrys</taxon>
    </lineage>
</organism>
<dbReference type="PhylomeDB" id="A0A060T900"/>
<evidence type="ECO:0000313" key="10">
    <source>
        <dbReference type="EMBL" id="CDP35367.1"/>
    </source>
</evidence>
<dbReference type="Pfam" id="PF07904">
    <property type="entry name" value="Eaf7"/>
    <property type="match status" value="1"/>
</dbReference>
<feature type="compositionally biased region" description="Acidic residues" evidence="9">
    <location>
        <begin position="140"/>
        <end position="157"/>
    </location>
</feature>
<evidence type="ECO:0000256" key="5">
    <source>
        <dbReference type="ARBA" id="ARBA00023015"/>
    </source>
</evidence>
<dbReference type="EMBL" id="HG937693">
    <property type="protein sequence ID" value="CDP35367.1"/>
    <property type="molecule type" value="Genomic_DNA"/>
</dbReference>
<feature type="compositionally biased region" description="Basic and acidic residues" evidence="9">
    <location>
        <begin position="158"/>
        <end position="182"/>
    </location>
</feature>
<feature type="region of interest" description="Disordered" evidence="9">
    <location>
        <begin position="129"/>
        <end position="233"/>
    </location>
</feature>